<dbReference type="PANTHER" id="PTHR43384">
    <property type="entry name" value="SEPTUM SITE-DETERMINING PROTEIN MIND HOMOLOG, CHLOROPLASTIC-RELATED"/>
    <property type="match status" value="1"/>
</dbReference>
<comment type="caution">
    <text evidence="3">The sequence shown here is derived from an EMBL/GenBank/DDBJ whole genome shotgun (WGS) entry which is preliminary data.</text>
</comment>
<reference evidence="3 4" key="1">
    <citation type="submission" date="2015-09" db="EMBL/GenBank/DDBJ databases">
        <title>Draft Genome Sequence of Bradyrhizobium manausense Strain BR 3351T, a Novel Symbiotic Nitrogen-Fixing Alphaproteobacterium Isolated from Brazilian Amazon Rain Forest.</title>
        <authorList>
            <person name="De Araujo J.L."/>
            <person name="Zilli J.E."/>
        </authorList>
    </citation>
    <scope>NUCLEOTIDE SEQUENCE [LARGE SCALE GENOMIC DNA]</scope>
    <source>
        <strain evidence="3 4">BR3351</strain>
    </source>
</reference>
<organism evidence="3 4">
    <name type="scientific">Bradyrhizobium manausense</name>
    <dbReference type="NCBI Taxonomy" id="989370"/>
    <lineage>
        <taxon>Bacteria</taxon>
        <taxon>Pseudomonadati</taxon>
        <taxon>Pseudomonadota</taxon>
        <taxon>Alphaproteobacteria</taxon>
        <taxon>Hyphomicrobiales</taxon>
        <taxon>Nitrobacteraceae</taxon>
        <taxon>Bradyrhizobium</taxon>
    </lineage>
</organism>
<evidence type="ECO:0000313" key="4">
    <source>
        <dbReference type="Proteomes" id="UP000051936"/>
    </source>
</evidence>
<accession>A0A0R3DEK8</accession>
<keyword evidence="1" id="KW-0547">Nucleotide-binding</keyword>
<dbReference type="GO" id="GO:0016887">
    <property type="term" value="F:ATP hydrolysis activity"/>
    <property type="evidence" value="ECO:0007669"/>
    <property type="project" value="TreeGrafter"/>
</dbReference>
<dbReference type="Gene3D" id="3.40.50.2300">
    <property type="match status" value="1"/>
</dbReference>
<dbReference type="Gene3D" id="3.40.50.300">
    <property type="entry name" value="P-loop containing nucleotide triphosphate hydrolases"/>
    <property type="match status" value="1"/>
</dbReference>
<evidence type="ECO:0000313" key="3">
    <source>
        <dbReference type="EMBL" id="KRQ08291.1"/>
    </source>
</evidence>
<gene>
    <name evidence="3" type="ORF">AOQ71_22650</name>
</gene>
<dbReference type="PANTHER" id="PTHR43384:SF6">
    <property type="entry name" value="SEPTUM SITE-DETERMINING PROTEIN MIND HOMOLOG, CHLOROPLASTIC"/>
    <property type="match status" value="1"/>
</dbReference>
<dbReference type="InterPro" id="IPR050625">
    <property type="entry name" value="ParA/MinD_ATPase"/>
</dbReference>
<dbReference type="GO" id="GO:0005524">
    <property type="term" value="F:ATP binding"/>
    <property type="evidence" value="ECO:0007669"/>
    <property type="project" value="UniProtKB-KW"/>
</dbReference>
<dbReference type="InterPro" id="IPR027417">
    <property type="entry name" value="P-loop_NTPase"/>
</dbReference>
<dbReference type="Proteomes" id="UP000051936">
    <property type="component" value="Unassembled WGS sequence"/>
</dbReference>
<dbReference type="SUPFAM" id="SSF52540">
    <property type="entry name" value="P-loop containing nucleoside triphosphate hydrolases"/>
    <property type="match status" value="1"/>
</dbReference>
<evidence type="ECO:0000256" key="2">
    <source>
        <dbReference type="ARBA" id="ARBA00022840"/>
    </source>
</evidence>
<dbReference type="GO" id="GO:0051782">
    <property type="term" value="P:negative regulation of cell division"/>
    <property type="evidence" value="ECO:0007669"/>
    <property type="project" value="TreeGrafter"/>
</dbReference>
<sequence length="401" mass="43570">MNIAIATPPEESISIVTRNRVVCFVNDEISAAALRKGLEGANLLIRRGTIRHAIRMLETDTDLFALVTDISGIDDPFTELERLAGVCPPDVRVALIGENREITFYRELLELGLTEYLPRPLTRDLVLDQLRPKLLGDMAANQIDRGGHVVSICGAQGGAGATSIAINLALQLAETTKAKVALLDLHLQGGEAAVMLGVRPGPGLRIALENPARADTLFLERAAIEVNERVCLVSADEDLDAQLEITEAGVRHVLGLLRQRFNYIVVDVPVPFPPSIYPVITLSRHVMVLLEAEVTGLRNAHALRAAVINIAGKDRVFTLLNRADRPGGLPRAAVVKALGAEPDMIVPDLGKGMTQAVNLGIPALKHVRKLRRHLAPIVREISGVGAERSGWWRRVLKAHLR</sequence>
<dbReference type="OrthoDB" id="9783172at2"/>
<keyword evidence="4" id="KW-1185">Reference proteome</keyword>
<dbReference type="AlphaFoldDB" id="A0A0R3DEK8"/>
<proteinExistence type="predicted"/>
<keyword evidence="2" id="KW-0067">ATP-binding</keyword>
<dbReference type="GO" id="GO:0009898">
    <property type="term" value="C:cytoplasmic side of plasma membrane"/>
    <property type="evidence" value="ECO:0007669"/>
    <property type="project" value="TreeGrafter"/>
</dbReference>
<dbReference type="GO" id="GO:0005829">
    <property type="term" value="C:cytosol"/>
    <property type="evidence" value="ECO:0007669"/>
    <property type="project" value="TreeGrafter"/>
</dbReference>
<evidence type="ECO:0000256" key="1">
    <source>
        <dbReference type="ARBA" id="ARBA00022741"/>
    </source>
</evidence>
<dbReference type="EMBL" id="LJYG01000094">
    <property type="protein sequence ID" value="KRQ08291.1"/>
    <property type="molecule type" value="Genomic_DNA"/>
</dbReference>
<name>A0A0R3DEK8_9BRAD</name>
<dbReference type="STRING" id="989370.AOQ71_22650"/>
<protein>
    <submittedName>
        <fullName evidence="3">Pilus assembly protein CpaE</fullName>
    </submittedName>
</protein>
<dbReference type="RefSeq" id="WP_057751205.1">
    <property type="nucleotide sequence ID" value="NZ_LJYG01000094.1"/>
</dbReference>